<dbReference type="SMART" id="SM00822">
    <property type="entry name" value="PKS_KR"/>
    <property type="match status" value="1"/>
</dbReference>
<evidence type="ECO:0000313" key="5">
    <source>
        <dbReference type="EMBL" id="TCL03149.1"/>
    </source>
</evidence>
<dbReference type="PROSITE" id="PS00061">
    <property type="entry name" value="ADH_SHORT"/>
    <property type="match status" value="1"/>
</dbReference>
<evidence type="ECO:0000256" key="1">
    <source>
        <dbReference type="ARBA" id="ARBA00006484"/>
    </source>
</evidence>
<dbReference type="GO" id="GO:0016491">
    <property type="term" value="F:oxidoreductase activity"/>
    <property type="evidence" value="ECO:0007669"/>
    <property type="project" value="UniProtKB-KW"/>
</dbReference>
<accession>A0A4R1N953</accession>
<gene>
    <name evidence="5" type="ORF">EZJ58_1197</name>
</gene>
<reference evidence="5 6" key="1">
    <citation type="submission" date="2019-02" db="EMBL/GenBank/DDBJ databases">
        <title>Investigation of anaerobic lignin degradation for improved lignocellulosic biofuels.</title>
        <authorList>
            <person name="Deangelis K."/>
        </authorList>
    </citation>
    <scope>NUCLEOTIDE SEQUENCE [LARGE SCALE GENOMIC DNA]</scope>
    <source>
        <strain evidence="5 6">159R</strain>
    </source>
</reference>
<name>A0A4R1N953_9GAMM</name>
<comment type="similarity">
    <text evidence="1">Belongs to the short-chain dehydrogenases/reductases (SDR) family.</text>
</comment>
<dbReference type="InterPro" id="IPR020904">
    <property type="entry name" value="Sc_DH/Rdtase_CS"/>
</dbReference>
<dbReference type="InterPro" id="IPR036291">
    <property type="entry name" value="NAD(P)-bd_dom_sf"/>
</dbReference>
<dbReference type="PANTHER" id="PTHR24321:SF8">
    <property type="entry name" value="ESTRADIOL 17-BETA-DEHYDROGENASE 8-RELATED"/>
    <property type="match status" value="1"/>
</dbReference>
<dbReference type="OrthoDB" id="9803333at2"/>
<dbReference type="AlphaFoldDB" id="A0A4R1N953"/>
<dbReference type="InterPro" id="IPR057326">
    <property type="entry name" value="KR_dom"/>
</dbReference>
<organism evidence="5 6">
    <name type="scientific">Sodalis ligni</name>
    <dbReference type="NCBI Taxonomy" id="2697027"/>
    <lineage>
        <taxon>Bacteria</taxon>
        <taxon>Pseudomonadati</taxon>
        <taxon>Pseudomonadota</taxon>
        <taxon>Gammaproteobacteria</taxon>
        <taxon>Enterobacterales</taxon>
        <taxon>Bruguierivoracaceae</taxon>
        <taxon>Sodalis</taxon>
    </lineage>
</organism>
<dbReference type="SUPFAM" id="SSF51735">
    <property type="entry name" value="NAD(P)-binding Rossmann-fold domains"/>
    <property type="match status" value="1"/>
</dbReference>
<dbReference type="Proteomes" id="UP000294555">
    <property type="component" value="Unassembled WGS sequence"/>
</dbReference>
<keyword evidence="3" id="KW-0520">NAD</keyword>
<sequence>MSVHAYTRYRSLANKTIIITGGASGIGAAMVEAFASQESRVHFIDIDSASGKDLAAASDTTYHQCDIGDIHALRNVIQDIGSWEEGIDVLVNNAGNDDRHDMLSVEPDYWRNRLAINLDHQFFASQAVAPLMQKHRSGSIILTSSTSFMKGRPGLVGYTTAKAAIIGLNRTLARELGPDGIRVNCIVPGAITTPRQEALWLTLEAKAEIIKAQALKITLQSSDVAAMALFLASEDARGCTGAQFLVDAGIS</sequence>
<dbReference type="Gene3D" id="3.40.50.720">
    <property type="entry name" value="NAD(P)-binding Rossmann-like Domain"/>
    <property type="match status" value="1"/>
</dbReference>
<comment type="caution">
    <text evidence="5">The sequence shown here is derived from an EMBL/GenBank/DDBJ whole genome shotgun (WGS) entry which is preliminary data.</text>
</comment>
<evidence type="ECO:0000256" key="3">
    <source>
        <dbReference type="ARBA" id="ARBA00023027"/>
    </source>
</evidence>
<evidence type="ECO:0000313" key="6">
    <source>
        <dbReference type="Proteomes" id="UP000294555"/>
    </source>
</evidence>
<dbReference type="PRINTS" id="PR00080">
    <property type="entry name" value="SDRFAMILY"/>
</dbReference>
<dbReference type="FunFam" id="3.40.50.720:FF:000084">
    <property type="entry name" value="Short-chain dehydrogenase reductase"/>
    <property type="match status" value="1"/>
</dbReference>
<protein>
    <submittedName>
        <fullName evidence="5">NAD(P)-dependent dehydrogenase (Short-subunit alcohol dehydrogenase family)</fullName>
    </submittedName>
</protein>
<feature type="domain" description="Ketoreductase" evidence="4">
    <location>
        <begin position="15"/>
        <end position="203"/>
    </location>
</feature>
<dbReference type="RefSeq" id="WP_132922044.1">
    <property type="nucleotide sequence ID" value="NZ_SJOI01000001.1"/>
</dbReference>
<evidence type="ECO:0000259" key="4">
    <source>
        <dbReference type="SMART" id="SM00822"/>
    </source>
</evidence>
<dbReference type="CDD" id="cd05233">
    <property type="entry name" value="SDR_c"/>
    <property type="match status" value="1"/>
</dbReference>
<evidence type="ECO:0000256" key="2">
    <source>
        <dbReference type="ARBA" id="ARBA00023002"/>
    </source>
</evidence>
<dbReference type="PRINTS" id="PR00081">
    <property type="entry name" value="GDHRDH"/>
</dbReference>
<keyword evidence="6" id="KW-1185">Reference proteome</keyword>
<dbReference type="InterPro" id="IPR002347">
    <property type="entry name" value="SDR_fam"/>
</dbReference>
<dbReference type="EMBL" id="SJOI01000001">
    <property type="protein sequence ID" value="TCL03149.1"/>
    <property type="molecule type" value="Genomic_DNA"/>
</dbReference>
<proteinExistence type="inferred from homology"/>
<keyword evidence="2" id="KW-0560">Oxidoreductase</keyword>
<dbReference type="PANTHER" id="PTHR24321">
    <property type="entry name" value="DEHYDROGENASES, SHORT CHAIN"/>
    <property type="match status" value="1"/>
</dbReference>
<dbReference type="Pfam" id="PF13561">
    <property type="entry name" value="adh_short_C2"/>
    <property type="match status" value="1"/>
</dbReference>